<evidence type="ECO:0000313" key="1">
    <source>
        <dbReference type="EMBL" id="ANW00281.1"/>
    </source>
</evidence>
<keyword evidence="2" id="KW-1185">Reference proteome</keyword>
<reference evidence="1 2" key="1">
    <citation type="submission" date="2016-07" db="EMBL/GenBank/DDBJ databases">
        <title>Complete genome sequence of Bradyrhizobium icense LMTR 13T, a potential inoculant strain isolated from lima bean (Phaseolus lunatus) in Peru.</title>
        <authorList>
            <person name="Ormeno-Orrillo E."/>
            <person name="Duran D."/>
            <person name="Rogel M.A."/>
            <person name="Rey L."/>
            <person name="Imperial J."/>
            <person name="Ruiz-Argueso T."/>
            <person name="Martinez-Romero E."/>
        </authorList>
    </citation>
    <scope>NUCLEOTIDE SEQUENCE [LARGE SCALE GENOMIC DNA]</scope>
    <source>
        <strain evidence="1 2">LMTR 13</strain>
    </source>
</reference>
<proteinExistence type="predicted"/>
<name>A0A1B1UC20_9BRAD</name>
<evidence type="ECO:0000313" key="2">
    <source>
        <dbReference type="Proteomes" id="UP000092839"/>
    </source>
</evidence>
<dbReference type="Proteomes" id="UP000092839">
    <property type="component" value="Chromosome"/>
</dbReference>
<organism evidence="1 2">
    <name type="scientific">Bradyrhizobium icense</name>
    <dbReference type="NCBI Taxonomy" id="1274631"/>
    <lineage>
        <taxon>Bacteria</taxon>
        <taxon>Pseudomonadati</taxon>
        <taxon>Pseudomonadota</taxon>
        <taxon>Alphaproteobacteria</taxon>
        <taxon>Hyphomicrobiales</taxon>
        <taxon>Nitrobacteraceae</taxon>
        <taxon>Bradyrhizobium</taxon>
    </lineage>
</organism>
<dbReference type="AlphaFoldDB" id="A0A1B1UC20"/>
<dbReference type="KEGG" id="bic:LMTR13_08960"/>
<sequence>MAYRINDEPTVEARWKPANNGRSLAFPGDVVRLLRSMPASGQMLIKVYAGRTSSNEGAFKLAGLDSVRRKIATMCNWPQPE</sequence>
<gene>
    <name evidence="1" type="ORF">LMTR13_08960</name>
</gene>
<dbReference type="STRING" id="1274631.LMTR13_08960"/>
<accession>A0A1B1UC20</accession>
<dbReference type="EMBL" id="CP016428">
    <property type="protein sequence ID" value="ANW00281.1"/>
    <property type="molecule type" value="Genomic_DNA"/>
</dbReference>
<protein>
    <submittedName>
        <fullName evidence="1">Uncharacterized protein</fullName>
    </submittedName>
</protein>